<reference evidence="2 3" key="3">
    <citation type="journal article" date="2013" name="Rice">
        <title>Improvement of the Oryza sativa Nipponbare reference genome using next generation sequence and optical map data.</title>
        <authorList>
            <person name="Kawahara Y."/>
            <person name="de la Bastide M."/>
            <person name="Hamilton J.P."/>
            <person name="Kanamori H."/>
            <person name="McCombie W.R."/>
            <person name="Ouyang S."/>
            <person name="Schwartz D.C."/>
            <person name="Tanaka T."/>
            <person name="Wu J."/>
            <person name="Zhou S."/>
            <person name="Childs K.L."/>
            <person name="Davidson R.M."/>
            <person name="Lin H."/>
            <person name="Quesada-Ocampo L."/>
            <person name="Vaillancourt B."/>
            <person name="Sakai H."/>
            <person name="Lee S.S."/>
            <person name="Kim J."/>
            <person name="Numa H."/>
            <person name="Itoh T."/>
            <person name="Buell C.R."/>
            <person name="Matsumoto T."/>
        </authorList>
    </citation>
    <scope>NUCLEOTIDE SEQUENCE [LARGE SCALE GENOMIC DNA]</scope>
    <source>
        <strain evidence="3">cv. Nipponbare</strain>
    </source>
</reference>
<dbReference type="InParanoid" id="A0A0P0WX01"/>
<dbReference type="Gramene" id="Os06t0472350-00">
    <property type="protein sequence ID" value="Os06t0472350-00"/>
    <property type="gene ID" value="Os06g0472350"/>
</dbReference>
<evidence type="ECO:0000313" key="3">
    <source>
        <dbReference type="Proteomes" id="UP000059680"/>
    </source>
</evidence>
<evidence type="ECO:0000313" key="2">
    <source>
        <dbReference type="EMBL" id="BAS97746.1"/>
    </source>
</evidence>
<dbReference type="AlphaFoldDB" id="A0A0P0WX01"/>
<sequence length="231" mass="24265">MQNQVLVILENMSMNLPPHLKCDQTSACPENTGQGSLVGQEPSLLHPHKKLYRPDTIPALRESCNDRIPHDQITCYHLVKDTTPTRVLLPPAGIGQRSDDGRPGHDILVRHSVEQPECVVEQAELGVQGDEGVGDKEAAAGGRRHIAAAENVAVDEAAIAGCAVADAELDEAGDGDGVRCEPGRGEVREQRERVAERAVGAEAGEGDEEGVRGVGVGVEEAAAAPASRGGS</sequence>
<reference evidence="2 3" key="2">
    <citation type="journal article" date="2013" name="Plant Cell Physiol.">
        <title>Rice Annotation Project Database (RAP-DB): an integrative and interactive database for rice genomics.</title>
        <authorList>
            <person name="Sakai H."/>
            <person name="Lee S.S."/>
            <person name="Tanaka T."/>
            <person name="Numa H."/>
            <person name="Kim J."/>
            <person name="Kawahara Y."/>
            <person name="Wakimoto H."/>
            <person name="Yang C.C."/>
            <person name="Iwamoto M."/>
            <person name="Abe T."/>
            <person name="Yamada Y."/>
            <person name="Muto A."/>
            <person name="Inokuchi H."/>
            <person name="Ikemura T."/>
            <person name="Matsumoto T."/>
            <person name="Sasaki T."/>
            <person name="Itoh T."/>
        </authorList>
    </citation>
    <scope>NUCLEOTIDE SEQUENCE [LARGE SCALE GENOMIC DNA]</scope>
    <source>
        <strain evidence="3">cv. Nipponbare</strain>
    </source>
</reference>
<feature type="non-terminal residue" evidence="2">
    <location>
        <position position="1"/>
    </location>
</feature>
<evidence type="ECO:0000256" key="1">
    <source>
        <dbReference type="SAM" id="MobiDB-lite"/>
    </source>
</evidence>
<feature type="compositionally biased region" description="Low complexity" evidence="1">
    <location>
        <begin position="217"/>
        <end position="231"/>
    </location>
</feature>
<gene>
    <name evidence="2" type="ordered locus">Os06g0472350</name>
    <name evidence="2" type="ORF">OSNPB_060472350</name>
</gene>
<name>A0A0P0WX01_ORYSJ</name>
<dbReference type="Proteomes" id="UP000059680">
    <property type="component" value="Chromosome 6"/>
</dbReference>
<protein>
    <submittedName>
        <fullName evidence="2">Os06g0472350 protein</fullName>
    </submittedName>
</protein>
<accession>A0A0P0WX01</accession>
<reference evidence="3" key="1">
    <citation type="journal article" date="2005" name="Nature">
        <title>The map-based sequence of the rice genome.</title>
        <authorList>
            <consortium name="International rice genome sequencing project (IRGSP)"/>
            <person name="Matsumoto T."/>
            <person name="Wu J."/>
            <person name="Kanamori H."/>
            <person name="Katayose Y."/>
            <person name="Fujisawa M."/>
            <person name="Namiki N."/>
            <person name="Mizuno H."/>
            <person name="Yamamoto K."/>
            <person name="Antonio B.A."/>
            <person name="Baba T."/>
            <person name="Sakata K."/>
            <person name="Nagamura Y."/>
            <person name="Aoki H."/>
            <person name="Arikawa K."/>
            <person name="Arita K."/>
            <person name="Bito T."/>
            <person name="Chiden Y."/>
            <person name="Fujitsuka N."/>
            <person name="Fukunaka R."/>
            <person name="Hamada M."/>
            <person name="Harada C."/>
            <person name="Hayashi A."/>
            <person name="Hijishita S."/>
            <person name="Honda M."/>
            <person name="Hosokawa S."/>
            <person name="Ichikawa Y."/>
            <person name="Idonuma A."/>
            <person name="Iijima M."/>
            <person name="Ikeda M."/>
            <person name="Ikeno M."/>
            <person name="Ito K."/>
            <person name="Ito S."/>
            <person name="Ito T."/>
            <person name="Ito Y."/>
            <person name="Ito Y."/>
            <person name="Iwabuchi A."/>
            <person name="Kamiya K."/>
            <person name="Karasawa W."/>
            <person name="Kurita K."/>
            <person name="Katagiri S."/>
            <person name="Kikuta A."/>
            <person name="Kobayashi H."/>
            <person name="Kobayashi N."/>
            <person name="Machita K."/>
            <person name="Maehara T."/>
            <person name="Masukawa M."/>
            <person name="Mizubayashi T."/>
            <person name="Mukai Y."/>
            <person name="Nagasaki H."/>
            <person name="Nagata Y."/>
            <person name="Naito S."/>
            <person name="Nakashima M."/>
            <person name="Nakama Y."/>
            <person name="Nakamichi Y."/>
            <person name="Nakamura M."/>
            <person name="Meguro A."/>
            <person name="Negishi M."/>
            <person name="Ohta I."/>
            <person name="Ohta T."/>
            <person name="Okamoto M."/>
            <person name="Ono N."/>
            <person name="Saji S."/>
            <person name="Sakaguchi M."/>
            <person name="Sakai K."/>
            <person name="Shibata M."/>
            <person name="Shimokawa T."/>
            <person name="Song J."/>
            <person name="Takazaki Y."/>
            <person name="Terasawa K."/>
            <person name="Tsugane M."/>
            <person name="Tsuji K."/>
            <person name="Ueda S."/>
            <person name="Waki K."/>
            <person name="Yamagata H."/>
            <person name="Yamamoto M."/>
            <person name="Yamamoto S."/>
            <person name="Yamane H."/>
            <person name="Yoshiki S."/>
            <person name="Yoshihara R."/>
            <person name="Yukawa K."/>
            <person name="Zhong H."/>
            <person name="Yano M."/>
            <person name="Yuan Q."/>
            <person name="Ouyang S."/>
            <person name="Liu J."/>
            <person name="Jones K.M."/>
            <person name="Gansberger K."/>
            <person name="Moffat K."/>
            <person name="Hill J."/>
            <person name="Bera J."/>
            <person name="Fadrosh D."/>
            <person name="Jin S."/>
            <person name="Johri S."/>
            <person name="Kim M."/>
            <person name="Overton L."/>
            <person name="Reardon M."/>
            <person name="Tsitrin T."/>
            <person name="Vuong H."/>
            <person name="Weaver B."/>
            <person name="Ciecko A."/>
            <person name="Tallon L."/>
            <person name="Jackson J."/>
            <person name="Pai G."/>
            <person name="Aken S.V."/>
            <person name="Utterback T."/>
            <person name="Reidmuller S."/>
            <person name="Feldblyum T."/>
            <person name="Hsiao J."/>
            <person name="Zismann V."/>
            <person name="Iobst S."/>
            <person name="de Vazeille A.R."/>
            <person name="Buell C.R."/>
            <person name="Ying K."/>
            <person name="Li Y."/>
            <person name="Lu T."/>
            <person name="Huang Y."/>
            <person name="Zhao Q."/>
            <person name="Feng Q."/>
            <person name="Zhang L."/>
            <person name="Zhu J."/>
            <person name="Weng Q."/>
            <person name="Mu J."/>
            <person name="Lu Y."/>
            <person name="Fan D."/>
            <person name="Liu Y."/>
            <person name="Guan J."/>
            <person name="Zhang Y."/>
            <person name="Yu S."/>
            <person name="Liu X."/>
            <person name="Zhang Y."/>
            <person name="Hong G."/>
            <person name="Han B."/>
            <person name="Choisne N."/>
            <person name="Demange N."/>
            <person name="Orjeda G."/>
            <person name="Samain S."/>
            <person name="Cattolico L."/>
            <person name="Pelletier E."/>
            <person name="Couloux A."/>
            <person name="Segurens B."/>
            <person name="Wincker P."/>
            <person name="D'Hont A."/>
            <person name="Scarpelli C."/>
            <person name="Weissenbach J."/>
            <person name="Salanoubat M."/>
            <person name="Quetier F."/>
            <person name="Yu Y."/>
            <person name="Kim H.R."/>
            <person name="Rambo T."/>
            <person name="Currie J."/>
            <person name="Collura K."/>
            <person name="Luo M."/>
            <person name="Yang T."/>
            <person name="Ammiraju J.S.S."/>
            <person name="Engler F."/>
            <person name="Soderlund C."/>
            <person name="Wing R.A."/>
            <person name="Palmer L.E."/>
            <person name="de la Bastide M."/>
            <person name="Spiegel L."/>
            <person name="Nascimento L."/>
            <person name="Zutavern T."/>
            <person name="O'Shaughnessy A."/>
            <person name="Dike S."/>
            <person name="Dedhia N."/>
            <person name="Preston R."/>
            <person name="Balija V."/>
            <person name="McCombie W.R."/>
            <person name="Chow T."/>
            <person name="Chen H."/>
            <person name="Chung M."/>
            <person name="Chen C."/>
            <person name="Shaw J."/>
            <person name="Wu H."/>
            <person name="Hsiao K."/>
            <person name="Chao Y."/>
            <person name="Chu M."/>
            <person name="Cheng C."/>
            <person name="Hour A."/>
            <person name="Lee P."/>
            <person name="Lin S."/>
            <person name="Lin Y."/>
            <person name="Liou J."/>
            <person name="Liu S."/>
            <person name="Hsing Y."/>
            <person name="Raghuvanshi S."/>
            <person name="Mohanty A."/>
            <person name="Bharti A.K."/>
            <person name="Gaur A."/>
            <person name="Gupta V."/>
            <person name="Kumar D."/>
            <person name="Ravi V."/>
            <person name="Vij S."/>
            <person name="Kapur A."/>
            <person name="Khurana P."/>
            <person name="Khurana P."/>
            <person name="Khurana J.P."/>
            <person name="Tyagi A.K."/>
            <person name="Gaikwad K."/>
            <person name="Singh A."/>
            <person name="Dalal V."/>
            <person name="Srivastava S."/>
            <person name="Dixit A."/>
            <person name="Pal A.K."/>
            <person name="Ghazi I.A."/>
            <person name="Yadav M."/>
            <person name="Pandit A."/>
            <person name="Bhargava A."/>
            <person name="Sureshbabu K."/>
            <person name="Batra K."/>
            <person name="Sharma T.R."/>
            <person name="Mohapatra T."/>
            <person name="Singh N.K."/>
            <person name="Messing J."/>
            <person name="Nelson A.B."/>
            <person name="Fuks G."/>
            <person name="Kavchok S."/>
            <person name="Keizer G."/>
            <person name="Linton E."/>
            <person name="Llaca V."/>
            <person name="Song R."/>
            <person name="Tanyolac B."/>
            <person name="Young S."/>
            <person name="Ho-Il K."/>
            <person name="Hahn J.H."/>
            <person name="Sangsakoo G."/>
            <person name="Vanavichit A."/>
            <person name="de Mattos Luiz.A.T."/>
            <person name="Zimmer P.D."/>
            <person name="Malone G."/>
            <person name="Dellagostin O."/>
            <person name="de Oliveira A.C."/>
            <person name="Bevan M."/>
            <person name="Bancroft I."/>
            <person name="Minx P."/>
            <person name="Cordum H."/>
            <person name="Wilson R."/>
            <person name="Cheng Z."/>
            <person name="Jin W."/>
            <person name="Jiang J."/>
            <person name="Leong S.A."/>
            <person name="Iwama H."/>
            <person name="Gojobori T."/>
            <person name="Itoh T."/>
            <person name="Niimura Y."/>
            <person name="Fujii Y."/>
            <person name="Habara T."/>
            <person name="Sakai H."/>
            <person name="Sato Y."/>
            <person name="Wilson G."/>
            <person name="Kumar K."/>
            <person name="McCouch S."/>
            <person name="Juretic N."/>
            <person name="Hoen D."/>
            <person name="Wright S."/>
            <person name="Bruskiewich R."/>
            <person name="Bureau T."/>
            <person name="Miyao A."/>
            <person name="Hirochika H."/>
            <person name="Nishikawa T."/>
            <person name="Kadowaki K."/>
            <person name="Sugiura M."/>
            <person name="Burr B."/>
            <person name="Sasaki T."/>
        </authorList>
    </citation>
    <scope>NUCLEOTIDE SEQUENCE [LARGE SCALE GENOMIC DNA]</scope>
    <source>
        <strain evidence="3">cv. Nipponbare</strain>
    </source>
</reference>
<proteinExistence type="predicted"/>
<keyword evidence="3" id="KW-1185">Reference proteome</keyword>
<dbReference type="PaxDb" id="39947-A0A0P0WX01"/>
<dbReference type="EMBL" id="AP014962">
    <property type="protein sequence ID" value="BAS97746.1"/>
    <property type="molecule type" value="Genomic_DNA"/>
</dbReference>
<feature type="compositionally biased region" description="Basic and acidic residues" evidence="1">
    <location>
        <begin position="176"/>
        <end position="196"/>
    </location>
</feature>
<organism evidence="2 3">
    <name type="scientific">Oryza sativa subsp. japonica</name>
    <name type="common">Rice</name>
    <dbReference type="NCBI Taxonomy" id="39947"/>
    <lineage>
        <taxon>Eukaryota</taxon>
        <taxon>Viridiplantae</taxon>
        <taxon>Streptophyta</taxon>
        <taxon>Embryophyta</taxon>
        <taxon>Tracheophyta</taxon>
        <taxon>Spermatophyta</taxon>
        <taxon>Magnoliopsida</taxon>
        <taxon>Liliopsida</taxon>
        <taxon>Poales</taxon>
        <taxon>Poaceae</taxon>
        <taxon>BOP clade</taxon>
        <taxon>Oryzoideae</taxon>
        <taxon>Oryzeae</taxon>
        <taxon>Oryzinae</taxon>
        <taxon>Oryza</taxon>
        <taxon>Oryza sativa</taxon>
    </lineage>
</organism>
<feature type="region of interest" description="Disordered" evidence="1">
    <location>
        <begin position="171"/>
        <end position="231"/>
    </location>
</feature>